<keyword evidence="1" id="KW-1133">Transmembrane helix</keyword>
<name>A0A0S6U2I6_CLOBO</name>
<feature type="transmembrane region" description="Helical" evidence="1">
    <location>
        <begin position="117"/>
        <end position="139"/>
    </location>
</feature>
<sequence length="192" mass="22142">MKFQIGEYENGDSFDPCDKSKWHQLKEPGIILAQILGIPIAISVVGLIYIYMINYTYVKGIYLNLKDIVIAFIIIIPIHEILHSLAFPNFKQTIFGFIPKGLVSYSFFEGEISRNRLVISLIFPFIILTILPTIGLSFIRIKNNFLYVIIIINAVASYVDILAIFVLLLQVPKSTYIRNIGNKTYWKWNKKY</sequence>
<dbReference type="Proteomes" id="UP000054164">
    <property type="component" value="Unassembled WGS sequence"/>
</dbReference>
<dbReference type="EMBL" id="DF384213">
    <property type="protein sequence ID" value="GAE01792.1"/>
    <property type="molecule type" value="Genomic_DNA"/>
</dbReference>
<dbReference type="HOGENOM" id="CLU_1412989_0_0_9"/>
<feature type="transmembrane region" description="Helical" evidence="1">
    <location>
        <begin position="68"/>
        <end position="87"/>
    </location>
</feature>
<dbReference type="AlphaFoldDB" id="A0A0S6U2I6"/>
<evidence type="ECO:0000256" key="1">
    <source>
        <dbReference type="SAM" id="Phobius"/>
    </source>
</evidence>
<feature type="transmembrane region" description="Helical" evidence="1">
    <location>
        <begin position="145"/>
        <end position="169"/>
    </location>
</feature>
<accession>A0A0S6U2I6</accession>
<reference evidence="2" key="1">
    <citation type="submission" date="2013-10" db="EMBL/GenBank/DDBJ databases">
        <title>Draft genome sequence of Clostridium botulinum type B strain Osaka05.</title>
        <authorList>
            <person name="Sakaguchi Y."/>
            <person name="Hosomi K."/>
            <person name="Uchiyama J."/>
            <person name="Ogura Y."/>
            <person name="Sakaguchi M."/>
            <person name="Kohda T."/>
            <person name="Mukamoto M."/>
            <person name="Misawa N."/>
            <person name="Matsuzaki S."/>
            <person name="Hayashi T."/>
            <person name="Kozaki S."/>
        </authorList>
    </citation>
    <scope>NUCLEOTIDE SEQUENCE</scope>
    <source>
        <strain evidence="2">Osaka05</strain>
    </source>
</reference>
<proteinExistence type="predicted"/>
<evidence type="ECO:0008006" key="3">
    <source>
        <dbReference type="Google" id="ProtNLM"/>
    </source>
</evidence>
<protein>
    <recommendedName>
        <fullName evidence="3">DUF3267 domain-containing protein</fullName>
    </recommendedName>
</protein>
<evidence type="ECO:0000313" key="2">
    <source>
        <dbReference type="EMBL" id="GAE01792.1"/>
    </source>
</evidence>
<gene>
    <name evidence="2" type="ORF">CBO05C_1482</name>
</gene>
<dbReference type="Pfam" id="PF11667">
    <property type="entry name" value="DUF3267"/>
    <property type="match status" value="1"/>
</dbReference>
<keyword evidence="1" id="KW-0812">Transmembrane</keyword>
<keyword evidence="1" id="KW-0472">Membrane</keyword>
<organism evidence="2">
    <name type="scientific">Clostridium botulinum B str. Osaka05</name>
    <dbReference type="NCBI Taxonomy" id="1407017"/>
    <lineage>
        <taxon>Bacteria</taxon>
        <taxon>Bacillati</taxon>
        <taxon>Bacillota</taxon>
        <taxon>Clostridia</taxon>
        <taxon>Eubacteriales</taxon>
        <taxon>Clostridiaceae</taxon>
        <taxon>Clostridium</taxon>
    </lineage>
</organism>
<dbReference type="InterPro" id="IPR021683">
    <property type="entry name" value="DUF3267"/>
</dbReference>
<feature type="transmembrane region" description="Helical" evidence="1">
    <location>
        <begin position="29"/>
        <end position="53"/>
    </location>
</feature>